<protein>
    <recommendedName>
        <fullName evidence="4">Cyclase</fullName>
    </recommendedName>
</protein>
<dbReference type="GO" id="GO:0019441">
    <property type="term" value="P:L-tryptophan catabolic process to kynurenine"/>
    <property type="evidence" value="ECO:0007669"/>
    <property type="project" value="InterPro"/>
</dbReference>
<sequence>MPVDPRSVPDFDDLPKVQGMRRSWGLFDKDGEKDLIGTLNFITPEAVKAIGSKVKDGVSISLNLPLNAMEKLDAIGRKKSKHTISFIPETMGYPERMKSWDDEVEFNTQASSQWDSLCHVNHFGSGLAYNGFDLNKKDLADPIFQTKFPTIEHWHSHGGIVARGVLLDYKAFAEETKVPFSAFGNNPIKVKDLEACAKHFGVEFCPGDILIVRIGMTEVVNDPTEEDKKQMKSGIMNGLDGCEETARWLWNKRFAAVASDGFGLELFPTRKDEMPKLSTYVENHSSKWQILIF</sequence>
<dbReference type="EMBL" id="NJET01000066">
    <property type="protein sequence ID" value="PHH62659.1"/>
    <property type="molecule type" value="Genomic_DNA"/>
</dbReference>
<dbReference type="Proteomes" id="UP000226192">
    <property type="component" value="Unassembled WGS sequence"/>
</dbReference>
<evidence type="ECO:0008006" key="4">
    <source>
        <dbReference type="Google" id="ProtNLM"/>
    </source>
</evidence>
<dbReference type="OrthoDB" id="5396at2759"/>
<gene>
    <name evidence="2" type="ORF">CDD81_6805</name>
</gene>
<evidence type="ECO:0000256" key="1">
    <source>
        <dbReference type="ARBA" id="ARBA00007865"/>
    </source>
</evidence>
<dbReference type="AlphaFoldDB" id="A0A2C5X998"/>
<dbReference type="InterPro" id="IPR007325">
    <property type="entry name" value="KFase/CYL"/>
</dbReference>
<dbReference type="Gene3D" id="3.50.30.50">
    <property type="entry name" value="Putative cyclase"/>
    <property type="match status" value="1"/>
</dbReference>
<comment type="caution">
    <text evidence="2">The sequence shown here is derived from an EMBL/GenBank/DDBJ whole genome shotgun (WGS) entry which is preliminary data.</text>
</comment>
<comment type="similarity">
    <text evidence="1">Belongs to the Cyclase 1 superfamily.</text>
</comment>
<evidence type="ECO:0000313" key="3">
    <source>
        <dbReference type="Proteomes" id="UP000226192"/>
    </source>
</evidence>
<proteinExistence type="inferred from homology"/>
<organism evidence="2 3">
    <name type="scientific">Ophiocordyceps australis</name>
    <dbReference type="NCBI Taxonomy" id="1399860"/>
    <lineage>
        <taxon>Eukaryota</taxon>
        <taxon>Fungi</taxon>
        <taxon>Dikarya</taxon>
        <taxon>Ascomycota</taxon>
        <taxon>Pezizomycotina</taxon>
        <taxon>Sordariomycetes</taxon>
        <taxon>Hypocreomycetidae</taxon>
        <taxon>Hypocreales</taxon>
        <taxon>Ophiocordycipitaceae</taxon>
        <taxon>Ophiocordyceps</taxon>
    </lineage>
</organism>
<dbReference type="GO" id="GO:0004061">
    <property type="term" value="F:arylformamidase activity"/>
    <property type="evidence" value="ECO:0007669"/>
    <property type="project" value="InterPro"/>
</dbReference>
<reference evidence="2 3" key="1">
    <citation type="submission" date="2017-06" db="EMBL/GenBank/DDBJ databases">
        <title>Ant-infecting Ophiocordyceps genomes reveal a high diversity of potential behavioral manipulation genes and a possible major role for enterotoxins.</title>
        <authorList>
            <person name="De Bekker C."/>
            <person name="Evans H.C."/>
            <person name="Brachmann A."/>
            <person name="Hughes D.P."/>
        </authorList>
    </citation>
    <scope>NUCLEOTIDE SEQUENCE [LARGE SCALE GENOMIC DNA]</scope>
    <source>
        <strain evidence="2 3">Map64</strain>
    </source>
</reference>
<evidence type="ECO:0000313" key="2">
    <source>
        <dbReference type="EMBL" id="PHH62659.1"/>
    </source>
</evidence>
<name>A0A2C5X998_9HYPO</name>
<dbReference type="PANTHER" id="PTHR34861">
    <property type="match status" value="1"/>
</dbReference>
<dbReference type="InterPro" id="IPR037175">
    <property type="entry name" value="KFase_sf"/>
</dbReference>
<dbReference type="Pfam" id="PF04199">
    <property type="entry name" value="Cyclase"/>
    <property type="match status" value="1"/>
</dbReference>
<keyword evidence="3" id="KW-1185">Reference proteome</keyword>
<accession>A0A2C5X998</accession>
<dbReference type="PANTHER" id="PTHR34861:SF10">
    <property type="entry name" value="CYCLASE"/>
    <property type="match status" value="1"/>
</dbReference>